<dbReference type="SMART" id="SM00382">
    <property type="entry name" value="AAA"/>
    <property type="match status" value="1"/>
</dbReference>
<dbReference type="AlphaFoldDB" id="A0A517RGN5"/>
<dbReference type="RefSeq" id="WP_145217275.1">
    <property type="nucleotide sequence ID" value="NZ_CP036269.1"/>
</dbReference>
<dbReference type="Pfam" id="PF00005">
    <property type="entry name" value="ABC_tran"/>
    <property type="match status" value="1"/>
</dbReference>
<evidence type="ECO:0000259" key="5">
    <source>
        <dbReference type="PROSITE" id="PS50893"/>
    </source>
</evidence>
<reference evidence="6 7" key="1">
    <citation type="submission" date="2019-02" db="EMBL/GenBank/DDBJ databases">
        <title>Deep-cultivation of Planctomycetes and their phenomic and genomic characterization uncovers novel biology.</title>
        <authorList>
            <person name="Wiegand S."/>
            <person name="Jogler M."/>
            <person name="Boedeker C."/>
            <person name="Pinto D."/>
            <person name="Vollmers J."/>
            <person name="Rivas-Marin E."/>
            <person name="Kohn T."/>
            <person name="Peeters S.H."/>
            <person name="Heuer A."/>
            <person name="Rast P."/>
            <person name="Oberbeckmann S."/>
            <person name="Bunk B."/>
            <person name="Jeske O."/>
            <person name="Meyerdierks A."/>
            <person name="Storesund J.E."/>
            <person name="Kallscheuer N."/>
            <person name="Luecker S."/>
            <person name="Lage O.M."/>
            <person name="Pohl T."/>
            <person name="Merkel B.J."/>
            <person name="Hornburger P."/>
            <person name="Mueller R.-W."/>
            <person name="Bruemmer F."/>
            <person name="Labrenz M."/>
            <person name="Spormann A.M."/>
            <person name="Op den Camp H."/>
            <person name="Overmann J."/>
            <person name="Amann R."/>
            <person name="Jetten M.S.M."/>
            <person name="Mascher T."/>
            <person name="Medema M.H."/>
            <person name="Devos D.P."/>
            <person name="Kaster A.-K."/>
            <person name="Ovreas L."/>
            <person name="Rohde M."/>
            <person name="Galperin M.Y."/>
            <person name="Jogler C."/>
        </authorList>
    </citation>
    <scope>NUCLEOTIDE SEQUENCE [LARGE SCALE GENOMIC DNA]</scope>
    <source>
        <strain evidence="6 7">Pan241w</strain>
    </source>
</reference>
<dbReference type="SUPFAM" id="SSF52540">
    <property type="entry name" value="P-loop containing nucleoside triphosphate hydrolases"/>
    <property type="match status" value="1"/>
</dbReference>
<gene>
    <name evidence="6" type="primary">tagH</name>
    <name evidence="6" type="ORF">Pan241w_31440</name>
</gene>
<dbReference type="PROSITE" id="PS50893">
    <property type="entry name" value="ABC_TRANSPORTER_2"/>
    <property type="match status" value="1"/>
</dbReference>
<dbReference type="Proteomes" id="UP000317171">
    <property type="component" value="Chromosome"/>
</dbReference>
<proteinExistence type="inferred from homology"/>
<dbReference type="InterPro" id="IPR029439">
    <property type="entry name" value="Wzt_C"/>
</dbReference>
<dbReference type="GO" id="GO:0016887">
    <property type="term" value="F:ATP hydrolysis activity"/>
    <property type="evidence" value="ECO:0007669"/>
    <property type="project" value="InterPro"/>
</dbReference>
<comment type="similarity">
    <text evidence="1">Belongs to the ABC transporter superfamily.</text>
</comment>
<accession>A0A517RGN5</accession>
<evidence type="ECO:0000256" key="3">
    <source>
        <dbReference type="ARBA" id="ARBA00022741"/>
    </source>
</evidence>
<dbReference type="InterPro" id="IPR027417">
    <property type="entry name" value="P-loop_NTPase"/>
</dbReference>
<dbReference type="Pfam" id="PF14524">
    <property type="entry name" value="Wzt_C"/>
    <property type="match status" value="1"/>
</dbReference>
<dbReference type="InterPro" id="IPR050683">
    <property type="entry name" value="Bact_Polysacc_Export_ATP-bd"/>
</dbReference>
<dbReference type="InterPro" id="IPR015860">
    <property type="entry name" value="ABC_transpr_TagH-like"/>
</dbReference>
<evidence type="ECO:0000256" key="1">
    <source>
        <dbReference type="ARBA" id="ARBA00005417"/>
    </source>
</evidence>
<evidence type="ECO:0000313" key="6">
    <source>
        <dbReference type="EMBL" id="QDT43047.1"/>
    </source>
</evidence>
<keyword evidence="3" id="KW-0547">Nucleotide-binding</keyword>
<dbReference type="GO" id="GO:0005524">
    <property type="term" value="F:ATP binding"/>
    <property type="evidence" value="ECO:0007669"/>
    <property type="project" value="UniProtKB-KW"/>
</dbReference>
<evidence type="ECO:0000256" key="4">
    <source>
        <dbReference type="ARBA" id="ARBA00022840"/>
    </source>
</evidence>
<dbReference type="InterPro" id="IPR003439">
    <property type="entry name" value="ABC_transporter-like_ATP-bd"/>
</dbReference>
<keyword evidence="7" id="KW-1185">Reference proteome</keyword>
<name>A0A517RGN5_9PLAN</name>
<dbReference type="EMBL" id="CP036269">
    <property type="protein sequence ID" value="QDT43047.1"/>
    <property type="molecule type" value="Genomic_DNA"/>
</dbReference>
<evidence type="ECO:0000313" key="7">
    <source>
        <dbReference type="Proteomes" id="UP000317171"/>
    </source>
</evidence>
<protein>
    <submittedName>
        <fullName evidence="6">Teichoic acids export ATP-binding protein TagH</fullName>
    </submittedName>
</protein>
<dbReference type="KEGG" id="gaz:Pan241w_31440"/>
<dbReference type="GO" id="GO:0140359">
    <property type="term" value="F:ABC-type transporter activity"/>
    <property type="evidence" value="ECO:0007669"/>
    <property type="project" value="InterPro"/>
</dbReference>
<feature type="domain" description="ABC transporter" evidence="5">
    <location>
        <begin position="14"/>
        <end position="254"/>
    </location>
</feature>
<dbReference type="PANTHER" id="PTHR46743:SF2">
    <property type="entry name" value="TEICHOIC ACIDS EXPORT ATP-BINDING PROTEIN TAGH"/>
    <property type="match status" value="1"/>
</dbReference>
<dbReference type="InterPro" id="IPR003593">
    <property type="entry name" value="AAA+_ATPase"/>
</dbReference>
<keyword evidence="2" id="KW-0813">Transport</keyword>
<dbReference type="OrthoDB" id="9778870at2"/>
<dbReference type="PANTHER" id="PTHR46743">
    <property type="entry name" value="TEICHOIC ACIDS EXPORT ATP-BINDING PROTEIN TAGH"/>
    <property type="match status" value="1"/>
</dbReference>
<dbReference type="Gene3D" id="3.40.50.300">
    <property type="entry name" value="P-loop containing nucleotide triphosphate hydrolases"/>
    <property type="match status" value="1"/>
</dbReference>
<dbReference type="GO" id="GO:0016020">
    <property type="term" value="C:membrane"/>
    <property type="evidence" value="ECO:0007669"/>
    <property type="project" value="InterPro"/>
</dbReference>
<organism evidence="6 7">
    <name type="scientific">Gimesia alba</name>
    <dbReference type="NCBI Taxonomy" id="2527973"/>
    <lineage>
        <taxon>Bacteria</taxon>
        <taxon>Pseudomonadati</taxon>
        <taxon>Planctomycetota</taxon>
        <taxon>Planctomycetia</taxon>
        <taxon>Planctomycetales</taxon>
        <taxon>Planctomycetaceae</taxon>
        <taxon>Gimesia</taxon>
    </lineage>
</organism>
<keyword evidence="4 6" id="KW-0067">ATP-binding</keyword>
<dbReference type="Gene3D" id="2.70.50.60">
    <property type="entry name" value="abc- transporter (atp binding component) like domain"/>
    <property type="match status" value="1"/>
</dbReference>
<dbReference type="CDD" id="cd03220">
    <property type="entry name" value="ABC_KpsT_Wzt"/>
    <property type="match status" value="1"/>
</dbReference>
<dbReference type="CDD" id="cd10147">
    <property type="entry name" value="Wzt_C-like"/>
    <property type="match status" value="1"/>
</dbReference>
<evidence type="ECO:0000256" key="2">
    <source>
        <dbReference type="ARBA" id="ARBA00022448"/>
    </source>
</evidence>
<sequence>MSSDGNTPENKIAIKLEGVSKHFQIYDKPHHRLMQGLFRGKKQFYKEFKALEDITLEIKKSETVGIIGRNGAGKSTLLQIICGTMTPTFGTVNINGRIAALLELGSGFNPEFTGRENVFMNGAILGLSKTEIEDRFDQIAAFAEIGDFIDQPVKSYSSGMYVRLAFAVIAHVDADILIIDEALSVGDAFFTQKCMRFLRTFMKHGTLLFVSHDNSAVTNLCERAVWLEKGKVKIAADAKTVCEKYFEGVYAGQQNIQTNQNQISTFSDRKSKKDPSQELVDGRLAFLNTTQYRNDIQLLEFDPNADSFGAGGAEIIDIALCNEQREKLSWVVGGEIASLLVTAVAKEDLDSPIVGFFIKDRLGQNLFGDNTCLIGTDPVSSGNQFSAVFTFRFPLLPVGEYSVTVSVANGTQSDHIQHVWFHDAVIFKSEASSIVHGLLGLPMIDIQFLTQE</sequence>